<dbReference type="InterPro" id="IPR005479">
    <property type="entry name" value="CPAse_ATP-bd"/>
</dbReference>
<name>A0A1H1XPS6_9BRAD</name>
<dbReference type="GO" id="GO:0046872">
    <property type="term" value="F:metal ion binding"/>
    <property type="evidence" value="ECO:0007669"/>
    <property type="project" value="InterPro"/>
</dbReference>
<dbReference type="Proteomes" id="UP000243904">
    <property type="component" value="Chromosome I"/>
</dbReference>
<evidence type="ECO:0000256" key="1">
    <source>
        <dbReference type="ARBA" id="ARBA00003761"/>
    </source>
</evidence>
<proteinExistence type="predicted"/>
<comment type="function">
    <text evidence="1">This protein is a component of the acetyl coenzyme A carboxylase complex; first, biotin carboxylase catalyzes the carboxylation of the carrier protein and then the transcarboxylase transfers the carboxyl group to form malonyl-CoA.</text>
</comment>
<evidence type="ECO:0000259" key="9">
    <source>
        <dbReference type="PROSITE" id="PS50979"/>
    </source>
</evidence>
<dbReference type="FunFam" id="3.30.1490.20:FF:000003">
    <property type="entry name" value="acetyl-CoA carboxylase isoform X1"/>
    <property type="match status" value="1"/>
</dbReference>
<keyword evidence="11" id="KW-1185">Reference proteome</keyword>
<comment type="catalytic activity">
    <reaction evidence="6">
        <text>N(6)-biotinyl-L-lysyl-[protein] + hydrogencarbonate + ATP = N(6)-carboxybiotinyl-L-lysyl-[protein] + ADP + phosphate + H(+)</text>
        <dbReference type="Rhea" id="RHEA:13501"/>
        <dbReference type="Rhea" id="RHEA-COMP:10505"/>
        <dbReference type="Rhea" id="RHEA-COMP:10506"/>
        <dbReference type="ChEBI" id="CHEBI:15378"/>
        <dbReference type="ChEBI" id="CHEBI:17544"/>
        <dbReference type="ChEBI" id="CHEBI:30616"/>
        <dbReference type="ChEBI" id="CHEBI:43474"/>
        <dbReference type="ChEBI" id="CHEBI:83144"/>
        <dbReference type="ChEBI" id="CHEBI:83145"/>
        <dbReference type="ChEBI" id="CHEBI:456216"/>
        <dbReference type="EC" id="6.3.4.14"/>
    </reaction>
</comment>
<reference evidence="11" key="1">
    <citation type="submission" date="2016-10" db="EMBL/GenBank/DDBJ databases">
        <authorList>
            <person name="Varghese N."/>
            <person name="Submissions S."/>
        </authorList>
    </citation>
    <scope>NUCLEOTIDE SEQUENCE [LARGE SCALE GENOMIC DNA]</scope>
    <source>
        <strain evidence="11">GAS369</strain>
    </source>
</reference>
<accession>A0A1H1XPS6</accession>
<evidence type="ECO:0000259" key="8">
    <source>
        <dbReference type="PROSITE" id="PS50975"/>
    </source>
</evidence>
<feature type="domain" description="Biotin carboxylation" evidence="9">
    <location>
        <begin position="1"/>
        <end position="445"/>
    </location>
</feature>
<dbReference type="InterPro" id="IPR016185">
    <property type="entry name" value="PreATP-grasp_dom_sf"/>
</dbReference>
<evidence type="ECO:0000256" key="6">
    <source>
        <dbReference type="ARBA" id="ARBA00048600"/>
    </source>
</evidence>
<keyword evidence="4 7" id="KW-0547">Nucleotide-binding</keyword>
<dbReference type="GO" id="GO:0005524">
    <property type="term" value="F:ATP binding"/>
    <property type="evidence" value="ECO:0007669"/>
    <property type="project" value="UniProtKB-UniRule"/>
</dbReference>
<dbReference type="Pfam" id="PF00289">
    <property type="entry name" value="Biotin_carb_N"/>
    <property type="match status" value="1"/>
</dbReference>
<sequence>MKRVLIANRGEIAVRIARSALASGLEVVSIFSEADRGMLHTRMSHKAICIGPSASAKSYLNASAIITAAIAQGCDAIHPGYGFLSENAAFASACEENGITFIGPAAETIVAMGDKVNARKAAASLGIATVPGTIEPLADVRDATFEAKAIGFPLLLKAAAGGGGRGMRVVREERELAEAFSRASAEALSAFGDGRMYMERYLEDIRHIEVQILADAHGNVRALGERDCTIQRRHQKLLEEAPSYELDSAIRREISDAAVALARAINYRNAGTIEFVFDRPSRRFYFIEMNTRIQVEHPVTEMIMGVDIVEEQLRIASGMPIDGMPNTTAKGHAIEFRINAEDADAGFRPNPGRIKNWLLPMGEGLRIDTHCEAGTFVPPYYDSLIAKLVVHAGTRNEAIERSKAALAVFKVEGVSTTIPFHQSILLNNDYVANDVNTRWVEEVFLART</sequence>
<dbReference type="InterPro" id="IPR011761">
    <property type="entry name" value="ATP-grasp"/>
</dbReference>
<dbReference type="SMART" id="SM00878">
    <property type="entry name" value="Biotin_carb_C"/>
    <property type="match status" value="1"/>
</dbReference>
<dbReference type="InterPro" id="IPR011054">
    <property type="entry name" value="Rudment_hybrid_motif"/>
</dbReference>
<dbReference type="PROSITE" id="PS00866">
    <property type="entry name" value="CPSASE_1"/>
    <property type="match status" value="1"/>
</dbReference>
<dbReference type="Pfam" id="PF02786">
    <property type="entry name" value="CPSase_L_D2"/>
    <property type="match status" value="1"/>
</dbReference>
<keyword evidence="5 7" id="KW-0067">ATP-binding</keyword>
<dbReference type="EMBL" id="LT629750">
    <property type="protein sequence ID" value="SDT11234.1"/>
    <property type="molecule type" value="Genomic_DNA"/>
</dbReference>
<evidence type="ECO:0000256" key="5">
    <source>
        <dbReference type="ARBA" id="ARBA00022840"/>
    </source>
</evidence>
<dbReference type="AlphaFoldDB" id="A0A1H1XPS6"/>
<organism evidence="10 11">
    <name type="scientific">Bradyrhizobium canariense</name>
    <dbReference type="NCBI Taxonomy" id="255045"/>
    <lineage>
        <taxon>Bacteria</taxon>
        <taxon>Pseudomonadati</taxon>
        <taxon>Pseudomonadota</taxon>
        <taxon>Alphaproteobacteria</taxon>
        <taxon>Hyphomicrobiales</taxon>
        <taxon>Nitrobacteraceae</taxon>
        <taxon>Bradyrhizobium</taxon>
    </lineage>
</organism>
<dbReference type="NCBIfam" id="NF006367">
    <property type="entry name" value="PRK08591.1"/>
    <property type="match status" value="1"/>
</dbReference>
<evidence type="ECO:0000256" key="7">
    <source>
        <dbReference type="PROSITE-ProRule" id="PRU00409"/>
    </source>
</evidence>
<dbReference type="PROSITE" id="PS50979">
    <property type="entry name" value="BC"/>
    <property type="match status" value="1"/>
</dbReference>
<feature type="domain" description="ATP-grasp" evidence="8">
    <location>
        <begin position="119"/>
        <end position="317"/>
    </location>
</feature>
<dbReference type="PROSITE" id="PS00867">
    <property type="entry name" value="CPSASE_2"/>
    <property type="match status" value="1"/>
</dbReference>
<protein>
    <recommendedName>
        <fullName evidence="2">biotin carboxylase</fullName>
        <ecNumber evidence="2">6.3.4.14</ecNumber>
    </recommendedName>
</protein>
<dbReference type="SUPFAM" id="SSF51246">
    <property type="entry name" value="Rudiment single hybrid motif"/>
    <property type="match status" value="1"/>
</dbReference>
<dbReference type="RefSeq" id="WP_146688817.1">
    <property type="nucleotide sequence ID" value="NZ_LT629750.1"/>
</dbReference>
<dbReference type="Pfam" id="PF02785">
    <property type="entry name" value="Biotin_carb_C"/>
    <property type="match status" value="1"/>
</dbReference>
<evidence type="ECO:0000313" key="10">
    <source>
        <dbReference type="EMBL" id="SDT11234.1"/>
    </source>
</evidence>
<dbReference type="PANTHER" id="PTHR48095">
    <property type="entry name" value="PYRUVATE CARBOXYLASE SUBUNIT A"/>
    <property type="match status" value="1"/>
</dbReference>
<dbReference type="Gene3D" id="3.30.470.20">
    <property type="entry name" value="ATP-grasp fold, B domain"/>
    <property type="match status" value="1"/>
</dbReference>
<dbReference type="PROSITE" id="PS50975">
    <property type="entry name" value="ATP_GRASP"/>
    <property type="match status" value="1"/>
</dbReference>
<dbReference type="InterPro" id="IPR011764">
    <property type="entry name" value="Biotin_carboxylation_dom"/>
</dbReference>
<dbReference type="InterPro" id="IPR005482">
    <property type="entry name" value="Biotin_COase_C"/>
</dbReference>
<evidence type="ECO:0000256" key="3">
    <source>
        <dbReference type="ARBA" id="ARBA00022598"/>
    </source>
</evidence>
<dbReference type="SUPFAM" id="SSF56059">
    <property type="entry name" value="Glutathione synthetase ATP-binding domain-like"/>
    <property type="match status" value="1"/>
</dbReference>
<dbReference type="SUPFAM" id="SSF52440">
    <property type="entry name" value="PreATP-grasp domain"/>
    <property type="match status" value="1"/>
</dbReference>
<dbReference type="GO" id="GO:0004075">
    <property type="term" value="F:biotin carboxylase activity"/>
    <property type="evidence" value="ECO:0007669"/>
    <property type="project" value="UniProtKB-EC"/>
</dbReference>
<evidence type="ECO:0000256" key="2">
    <source>
        <dbReference type="ARBA" id="ARBA00013263"/>
    </source>
</evidence>
<gene>
    <name evidence="10" type="ORF">SAMN05444158_4429</name>
</gene>
<evidence type="ECO:0000313" key="11">
    <source>
        <dbReference type="Proteomes" id="UP000243904"/>
    </source>
</evidence>
<dbReference type="InterPro" id="IPR051602">
    <property type="entry name" value="ACC_Biotin_Carboxylase"/>
</dbReference>
<keyword evidence="3" id="KW-0436">Ligase</keyword>
<dbReference type="InterPro" id="IPR005481">
    <property type="entry name" value="BC-like_N"/>
</dbReference>
<evidence type="ECO:0000256" key="4">
    <source>
        <dbReference type="ARBA" id="ARBA00022741"/>
    </source>
</evidence>
<dbReference type="PANTHER" id="PTHR48095:SF2">
    <property type="entry name" value="BIOTIN CARBOXYLASE, CHLOROPLASTIC"/>
    <property type="match status" value="1"/>
</dbReference>
<dbReference type="EC" id="6.3.4.14" evidence="2"/>